<keyword evidence="11 13" id="KW-0472">Membrane</keyword>
<dbReference type="InterPro" id="IPR050351">
    <property type="entry name" value="BphY/WalK/GraS-like"/>
</dbReference>
<dbReference type="EMBL" id="JACHXJ010000001">
    <property type="protein sequence ID" value="MBB3125693.1"/>
    <property type="molecule type" value="Genomic_DNA"/>
</dbReference>
<dbReference type="SMART" id="SM00388">
    <property type="entry name" value="HisKA"/>
    <property type="match status" value="1"/>
</dbReference>
<dbReference type="CDD" id="cd06225">
    <property type="entry name" value="HAMP"/>
    <property type="match status" value="1"/>
</dbReference>
<sequence>MFKLFAVTSVLILLVFSLVMLAEGLFFERFYRSSKLGALDRGMSQFARQFEQIEADEFKVSRLLGEFMNEHDASVWVLTRQFQRTAINPYYIVLQAANKVVTLPIPAEGMTTDEIPGGIRFGGMLTVDGIFMDEDDTIMQPVDFQPVDQEPEQGLTRVTGKVTDFMLPEQRSYNPLYQDALADDVLKDWNGQGVPYVQKLQNGSKFQQNWKDPWSGVQYAVMMQPLTDGGGSRYLMAMTSMQPVGEAVDILKKYYIVIAPVILVLVILFSLIYSRMIARPLITLSRTASRLARLDFTGQPEIRSRDEFGELSRHLSSLSHNLDAALSELNRTNERLQEELAEKLRSEELRKELVANISHELKTPLGIVKGFAEGLQDGVAAEKRERYLSLIVNETDRMNALIMDMLELTKFEVKAVKLHPVNLSLPDLAEKASASFARQLEQKRLELKLETDSLEIWVQADLRRMEQVLLNLLSNAIRHAVEDSVITVRIHRSYPEQITTVIENAGPHIAASDLERIWDQFYRAERSRDRKSGGTGLGLAIVKHILELHGANFGAVNTNEGVAFYFTLHESKGDA</sequence>
<dbReference type="InterPro" id="IPR005467">
    <property type="entry name" value="His_kinase_dom"/>
</dbReference>
<dbReference type="RefSeq" id="WP_312887136.1">
    <property type="nucleotide sequence ID" value="NZ_JACHXJ010000001.1"/>
</dbReference>
<comment type="subcellular location">
    <subcellularLocation>
        <location evidence="2">Cell membrane</location>
        <topology evidence="2">Multi-pass membrane protein</topology>
    </subcellularLocation>
</comment>
<evidence type="ECO:0000256" key="7">
    <source>
        <dbReference type="ARBA" id="ARBA00022741"/>
    </source>
</evidence>
<gene>
    <name evidence="16" type="ORF">FHS19_000347</name>
</gene>
<keyword evidence="7" id="KW-0547">Nucleotide-binding</keyword>
<dbReference type="SUPFAM" id="SSF55874">
    <property type="entry name" value="ATPase domain of HSP90 chaperone/DNA topoisomerase II/histidine kinase"/>
    <property type="match status" value="1"/>
</dbReference>
<evidence type="ECO:0000256" key="1">
    <source>
        <dbReference type="ARBA" id="ARBA00000085"/>
    </source>
</evidence>
<dbReference type="GO" id="GO:0005886">
    <property type="term" value="C:plasma membrane"/>
    <property type="evidence" value="ECO:0007669"/>
    <property type="project" value="UniProtKB-SubCell"/>
</dbReference>
<dbReference type="FunFam" id="3.30.565.10:FF:000006">
    <property type="entry name" value="Sensor histidine kinase WalK"/>
    <property type="match status" value="1"/>
</dbReference>
<dbReference type="GO" id="GO:0016036">
    <property type="term" value="P:cellular response to phosphate starvation"/>
    <property type="evidence" value="ECO:0007669"/>
    <property type="project" value="TreeGrafter"/>
</dbReference>
<evidence type="ECO:0000256" key="3">
    <source>
        <dbReference type="ARBA" id="ARBA00012438"/>
    </source>
</evidence>
<evidence type="ECO:0000313" key="17">
    <source>
        <dbReference type="Proteomes" id="UP000517523"/>
    </source>
</evidence>
<evidence type="ECO:0000259" key="15">
    <source>
        <dbReference type="PROSITE" id="PS50885"/>
    </source>
</evidence>
<dbReference type="PROSITE" id="PS50885">
    <property type="entry name" value="HAMP"/>
    <property type="match status" value="1"/>
</dbReference>
<dbReference type="InterPro" id="IPR036890">
    <property type="entry name" value="HATPase_C_sf"/>
</dbReference>
<dbReference type="GO" id="GO:0004721">
    <property type="term" value="F:phosphoprotein phosphatase activity"/>
    <property type="evidence" value="ECO:0007669"/>
    <property type="project" value="TreeGrafter"/>
</dbReference>
<dbReference type="Proteomes" id="UP000517523">
    <property type="component" value="Unassembled WGS sequence"/>
</dbReference>
<dbReference type="InterPro" id="IPR003661">
    <property type="entry name" value="HisK_dim/P_dom"/>
</dbReference>
<dbReference type="SUPFAM" id="SSF158472">
    <property type="entry name" value="HAMP domain-like"/>
    <property type="match status" value="1"/>
</dbReference>
<dbReference type="Pfam" id="PF02518">
    <property type="entry name" value="HATPase_c"/>
    <property type="match status" value="1"/>
</dbReference>
<dbReference type="Gene3D" id="6.10.340.10">
    <property type="match status" value="1"/>
</dbReference>
<evidence type="ECO:0000259" key="14">
    <source>
        <dbReference type="PROSITE" id="PS50109"/>
    </source>
</evidence>
<evidence type="ECO:0000256" key="5">
    <source>
        <dbReference type="ARBA" id="ARBA00022553"/>
    </source>
</evidence>
<dbReference type="PANTHER" id="PTHR45453:SF3">
    <property type="entry name" value="HISTIDINE KINASE"/>
    <property type="match status" value="1"/>
</dbReference>
<dbReference type="SUPFAM" id="SSF47384">
    <property type="entry name" value="Homodimeric domain of signal transducing histidine kinase"/>
    <property type="match status" value="1"/>
</dbReference>
<dbReference type="InterPro" id="IPR036097">
    <property type="entry name" value="HisK_dim/P_sf"/>
</dbReference>
<dbReference type="FunFam" id="1.10.287.130:FF:000001">
    <property type="entry name" value="Two-component sensor histidine kinase"/>
    <property type="match status" value="1"/>
</dbReference>
<feature type="domain" description="Histidine kinase" evidence="14">
    <location>
        <begin position="356"/>
        <end position="572"/>
    </location>
</feature>
<dbReference type="InterPro" id="IPR003660">
    <property type="entry name" value="HAMP_dom"/>
</dbReference>
<organism evidence="16 17">
    <name type="scientific">Paenibacillus rhizosphaerae</name>
    <dbReference type="NCBI Taxonomy" id="297318"/>
    <lineage>
        <taxon>Bacteria</taxon>
        <taxon>Bacillati</taxon>
        <taxon>Bacillota</taxon>
        <taxon>Bacilli</taxon>
        <taxon>Bacillales</taxon>
        <taxon>Paenibacillaceae</taxon>
        <taxon>Paenibacillus</taxon>
    </lineage>
</organism>
<comment type="caution">
    <text evidence="16">The sequence shown here is derived from an EMBL/GenBank/DDBJ whole genome shotgun (WGS) entry which is preliminary data.</text>
</comment>
<dbReference type="Gene3D" id="3.30.565.10">
    <property type="entry name" value="Histidine kinase-like ATPase, C-terminal domain"/>
    <property type="match status" value="1"/>
</dbReference>
<dbReference type="GO" id="GO:0000155">
    <property type="term" value="F:phosphorelay sensor kinase activity"/>
    <property type="evidence" value="ECO:0007669"/>
    <property type="project" value="InterPro"/>
</dbReference>
<keyword evidence="9" id="KW-0067">ATP-binding</keyword>
<evidence type="ECO:0000256" key="11">
    <source>
        <dbReference type="ARBA" id="ARBA00023136"/>
    </source>
</evidence>
<keyword evidence="12" id="KW-0175">Coiled coil</keyword>
<evidence type="ECO:0000256" key="6">
    <source>
        <dbReference type="ARBA" id="ARBA00022679"/>
    </source>
</evidence>
<keyword evidence="13" id="KW-1133">Transmembrane helix</keyword>
<dbReference type="SMART" id="SM00387">
    <property type="entry name" value="HATPase_c"/>
    <property type="match status" value="1"/>
</dbReference>
<dbReference type="Gene3D" id="1.10.287.130">
    <property type="match status" value="1"/>
</dbReference>
<dbReference type="PRINTS" id="PR00344">
    <property type="entry name" value="BCTRLSENSOR"/>
</dbReference>
<evidence type="ECO:0000256" key="8">
    <source>
        <dbReference type="ARBA" id="ARBA00022777"/>
    </source>
</evidence>
<dbReference type="GO" id="GO:0005524">
    <property type="term" value="F:ATP binding"/>
    <property type="evidence" value="ECO:0007669"/>
    <property type="project" value="UniProtKB-KW"/>
</dbReference>
<feature type="coiled-coil region" evidence="12">
    <location>
        <begin position="315"/>
        <end position="349"/>
    </location>
</feature>
<evidence type="ECO:0000256" key="9">
    <source>
        <dbReference type="ARBA" id="ARBA00022840"/>
    </source>
</evidence>
<dbReference type="PANTHER" id="PTHR45453">
    <property type="entry name" value="PHOSPHATE REGULON SENSOR PROTEIN PHOR"/>
    <property type="match status" value="1"/>
</dbReference>
<keyword evidence="4" id="KW-1003">Cell membrane</keyword>
<dbReference type="PROSITE" id="PS50109">
    <property type="entry name" value="HIS_KIN"/>
    <property type="match status" value="1"/>
</dbReference>
<dbReference type="CDD" id="cd00082">
    <property type="entry name" value="HisKA"/>
    <property type="match status" value="1"/>
</dbReference>
<dbReference type="SMART" id="SM00304">
    <property type="entry name" value="HAMP"/>
    <property type="match status" value="1"/>
</dbReference>
<evidence type="ECO:0000256" key="2">
    <source>
        <dbReference type="ARBA" id="ARBA00004651"/>
    </source>
</evidence>
<dbReference type="EC" id="2.7.13.3" evidence="3"/>
<accession>A0A839TGR8</accession>
<feature type="transmembrane region" description="Helical" evidence="13">
    <location>
        <begin position="254"/>
        <end position="273"/>
    </location>
</feature>
<keyword evidence="8 16" id="KW-0418">Kinase</keyword>
<reference evidence="16 17" key="1">
    <citation type="submission" date="2020-08" db="EMBL/GenBank/DDBJ databases">
        <title>Genomic Encyclopedia of Type Strains, Phase III (KMG-III): the genomes of soil and plant-associated and newly described type strains.</title>
        <authorList>
            <person name="Whitman W."/>
        </authorList>
    </citation>
    <scope>NUCLEOTIDE SEQUENCE [LARGE SCALE GENOMIC DNA]</scope>
    <source>
        <strain evidence="16 17">CECT 5831</strain>
    </source>
</reference>
<proteinExistence type="predicted"/>
<evidence type="ECO:0000256" key="12">
    <source>
        <dbReference type="SAM" id="Coils"/>
    </source>
</evidence>
<dbReference type="AlphaFoldDB" id="A0A839TGR8"/>
<name>A0A839TGR8_9BACL</name>
<comment type="catalytic activity">
    <reaction evidence="1">
        <text>ATP + protein L-histidine = ADP + protein N-phospho-L-histidine.</text>
        <dbReference type="EC" id="2.7.13.3"/>
    </reaction>
</comment>
<evidence type="ECO:0000256" key="13">
    <source>
        <dbReference type="SAM" id="Phobius"/>
    </source>
</evidence>
<keyword evidence="5" id="KW-0597">Phosphoprotein</keyword>
<dbReference type="InterPro" id="IPR004358">
    <property type="entry name" value="Sig_transdc_His_kin-like_C"/>
</dbReference>
<dbReference type="InterPro" id="IPR003594">
    <property type="entry name" value="HATPase_dom"/>
</dbReference>
<keyword evidence="10" id="KW-0902">Two-component regulatory system</keyword>
<keyword evidence="13" id="KW-0812">Transmembrane</keyword>
<dbReference type="Pfam" id="PF00672">
    <property type="entry name" value="HAMP"/>
    <property type="match status" value="1"/>
</dbReference>
<feature type="domain" description="HAMP" evidence="15">
    <location>
        <begin position="275"/>
        <end position="327"/>
    </location>
</feature>
<evidence type="ECO:0000313" key="16">
    <source>
        <dbReference type="EMBL" id="MBB3125693.1"/>
    </source>
</evidence>
<dbReference type="Pfam" id="PF00512">
    <property type="entry name" value="HisKA"/>
    <property type="match status" value="1"/>
</dbReference>
<evidence type="ECO:0000256" key="4">
    <source>
        <dbReference type="ARBA" id="ARBA00022475"/>
    </source>
</evidence>
<protein>
    <recommendedName>
        <fullName evidence="3">histidine kinase</fullName>
        <ecNumber evidence="3">2.7.13.3</ecNumber>
    </recommendedName>
</protein>
<keyword evidence="6" id="KW-0808">Transferase</keyword>
<evidence type="ECO:0000256" key="10">
    <source>
        <dbReference type="ARBA" id="ARBA00023012"/>
    </source>
</evidence>